<reference evidence="4" key="2">
    <citation type="submission" date="2015-01" db="EMBL/GenBank/DDBJ databases">
        <title>Evolutionary Origins and Diversification of the Mycorrhizal Mutualists.</title>
        <authorList>
            <consortium name="DOE Joint Genome Institute"/>
            <consortium name="Mycorrhizal Genomics Consortium"/>
            <person name="Kohler A."/>
            <person name="Kuo A."/>
            <person name="Nagy L.G."/>
            <person name="Floudas D."/>
            <person name="Copeland A."/>
            <person name="Barry K.W."/>
            <person name="Cichocki N."/>
            <person name="Veneault-Fourrey C."/>
            <person name="LaButti K."/>
            <person name="Lindquist E.A."/>
            <person name="Lipzen A."/>
            <person name="Lundell T."/>
            <person name="Morin E."/>
            <person name="Murat C."/>
            <person name="Riley R."/>
            <person name="Ohm R."/>
            <person name="Sun H."/>
            <person name="Tunlid A."/>
            <person name="Henrissat B."/>
            <person name="Grigoriev I.V."/>
            <person name="Hibbett D.S."/>
            <person name="Martin F."/>
        </authorList>
    </citation>
    <scope>NUCLEOTIDE SEQUENCE [LARGE SCALE GENOMIC DNA]</scope>
    <source>
        <strain evidence="4">MUT 4182</strain>
    </source>
</reference>
<evidence type="ECO:0000313" key="3">
    <source>
        <dbReference type="EMBL" id="KIO17754.1"/>
    </source>
</evidence>
<organism evidence="3 4">
    <name type="scientific">Tulasnella calospora MUT 4182</name>
    <dbReference type="NCBI Taxonomy" id="1051891"/>
    <lineage>
        <taxon>Eukaryota</taxon>
        <taxon>Fungi</taxon>
        <taxon>Dikarya</taxon>
        <taxon>Basidiomycota</taxon>
        <taxon>Agaricomycotina</taxon>
        <taxon>Agaricomycetes</taxon>
        <taxon>Cantharellales</taxon>
        <taxon>Tulasnellaceae</taxon>
        <taxon>Tulasnella</taxon>
    </lineage>
</organism>
<dbReference type="Proteomes" id="UP000054248">
    <property type="component" value="Unassembled WGS sequence"/>
</dbReference>
<dbReference type="AlphaFoldDB" id="A0A0C3Q4H5"/>
<dbReference type="CDD" id="cd19079">
    <property type="entry name" value="AKR_EcYajO-like"/>
    <property type="match status" value="1"/>
</dbReference>
<dbReference type="EMBL" id="KN823346">
    <property type="protein sequence ID" value="KIO17754.1"/>
    <property type="molecule type" value="Genomic_DNA"/>
</dbReference>
<dbReference type="SUPFAM" id="SSF51430">
    <property type="entry name" value="NAD(P)-linked oxidoreductase"/>
    <property type="match status" value="1"/>
</dbReference>
<dbReference type="PANTHER" id="PTHR43364">
    <property type="entry name" value="NADH-SPECIFIC METHYLGLYOXAL REDUCTASE-RELATED"/>
    <property type="match status" value="1"/>
</dbReference>
<dbReference type="Pfam" id="PF00248">
    <property type="entry name" value="Aldo_ket_red"/>
    <property type="match status" value="1"/>
</dbReference>
<evidence type="ECO:0000313" key="4">
    <source>
        <dbReference type="Proteomes" id="UP000054248"/>
    </source>
</evidence>
<dbReference type="GO" id="GO:0005829">
    <property type="term" value="C:cytosol"/>
    <property type="evidence" value="ECO:0007669"/>
    <property type="project" value="UniProtKB-ARBA"/>
</dbReference>
<dbReference type="PANTHER" id="PTHR43364:SF4">
    <property type="entry name" value="NAD(P)-LINKED OXIDOREDUCTASE SUPERFAMILY PROTEIN"/>
    <property type="match status" value="1"/>
</dbReference>
<dbReference type="Gene3D" id="3.20.20.100">
    <property type="entry name" value="NADP-dependent oxidoreductase domain"/>
    <property type="match status" value="1"/>
</dbReference>
<evidence type="ECO:0000256" key="1">
    <source>
        <dbReference type="ARBA" id="ARBA00023002"/>
    </source>
</evidence>
<accession>A0A0C3Q4H5</accession>
<dbReference type="InterPro" id="IPR050523">
    <property type="entry name" value="AKR_Detox_Biosynth"/>
</dbReference>
<dbReference type="OrthoDB" id="48988at2759"/>
<evidence type="ECO:0000259" key="2">
    <source>
        <dbReference type="Pfam" id="PF00248"/>
    </source>
</evidence>
<gene>
    <name evidence="3" type="ORF">M407DRAFT_32571</name>
</gene>
<proteinExistence type="predicted"/>
<dbReference type="GO" id="GO:0016491">
    <property type="term" value="F:oxidoreductase activity"/>
    <property type="evidence" value="ECO:0007669"/>
    <property type="project" value="UniProtKB-KW"/>
</dbReference>
<sequence>MTTENNMQYVRLGKSGLKVSRVILGCETYGSKSQGSWHLEEEKAVEHIKLAYDLGINTFDTADSYSNGESERILGKAIKKYNIPRDEIVVMTKAWAAVSREPGTLWGASEEKLGQLRYTNQQGLSRKHLFAAIKNSLERLQFDYVDLFQCHRFDYNTPIEETMHALHDIVKAGYARYIGMSSCYAWQFHKMQNYAREHGITEFISMQNLYNPTYREEEREMVPLLQDLGVGMMNWSPNAGGALARPITAQTERSETHIWAKVRPVVPFLPAINNRIEEIAKARGISMAQVVLAWSLSKNFVTAPIVGTTSLDQLRDSVGAIHVKLTEEEVKSIDELYQPRMVFGFA</sequence>
<dbReference type="HOGENOM" id="CLU_023205_2_0_1"/>
<protein>
    <recommendedName>
        <fullName evidence="2">NADP-dependent oxidoreductase domain-containing protein</fullName>
    </recommendedName>
</protein>
<dbReference type="FunFam" id="3.20.20.100:FF:000004">
    <property type="entry name" value="Oxidoreductase, aldo/keto reductase"/>
    <property type="match status" value="1"/>
</dbReference>
<name>A0A0C3Q4H5_9AGAM</name>
<feature type="domain" description="NADP-dependent oxidoreductase" evidence="2">
    <location>
        <begin position="22"/>
        <end position="337"/>
    </location>
</feature>
<dbReference type="InterPro" id="IPR023210">
    <property type="entry name" value="NADP_OxRdtase_dom"/>
</dbReference>
<dbReference type="InterPro" id="IPR036812">
    <property type="entry name" value="NAD(P)_OxRdtase_dom_sf"/>
</dbReference>
<reference evidence="3 4" key="1">
    <citation type="submission" date="2014-04" db="EMBL/GenBank/DDBJ databases">
        <authorList>
            <consortium name="DOE Joint Genome Institute"/>
            <person name="Kuo A."/>
            <person name="Girlanda M."/>
            <person name="Perotto S."/>
            <person name="Kohler A."/>
            <person name="Nagy L.G."/>
            <person name="Floudas D."/>
            <person name="Copeland A."/>
            <person name="Barry K.W."/>
            <person name="Cichocki N."/>
            <person name="Veneault-Fourrey C."/>
            <person name="LaButti K."/>
            <person name="Lindquist E.A."/>
            <person name="Lipzen A."/>
            <person name="Lundell T."/>
            <person name="Morin E."/>
            <person name="Murat C."/>
            <person name="Sun H."/>
            <person name="Tunlid A."/>
            <person name="Henrissat B."/>
            <person name="Grigoriev I.V."/>
            <person name="Hibbett D.S."/>
            <person name="Martin F."/>
            <person name="Nordberg H.P."/>
            <person name="Cantor M.N."/>
            <person name="Hua S.X."/>
        </authorList>
    </citation>
    <scope>NUCLEOTIDE SEQUENCE [LARGE SCALE GENOMIC DNA]</scope>
    <source>
        <strain evidence="3 4">MUT 4182</strain>
    </source>
</reference>
<dbReference type="STRING" id="1051891.A0A0C3Q4H5"/>
<keyword evidence="4" id="KW-1185">Reference proteome</keyword>
<keyword evidence="1" id="KW-0560">Oxidoreductase</keyword>